<name>A0A1I7NGB3_9BACT</name>
<feature type="region of interest" description="Disordered" evidence="1">
    <location>
        <begin position="54"/>
        <end position="79"/>
    </location>
</feature>
<evidence type="ECO:0000313" key="3">
    <source>
        <dbReference type="Proteomes" id="UP000199537"/>
    </source>
</evidence>
<dbReference type="Proteomes" id="UP000199537">
    <property type="component" value="Unassembled WGS sequence"/>
</dbReference>
<evidence type="ECO:0000256" key="1">
    <source>
        <dbReference type="SAM" id="MobiDB-lite"/>
    </source>
</evidence>
<feature type="compositionally biased region" description="Basic and acidic residues" evidence="1">
    <location>
        <begin position="68"/>
        <end position="79"/>
    </location>
</feature>
<gene>
    <name evidence="2" type="ORF">SAMN05660895_1788</name>
</gene>
<organism evidence="2 3">
    <name type="scientific">Thermoflavifilum thermophilum</name>
    <dbReference type="NCBI Taxonomy" id="1393122"/>
    <lineage>
        <taxon>Bacteria</taxon>
        <taxon>Pseudomonadati</taxon>
        <taxon>Bacteroidota</taxon>
        <taxon>Chitinophagia</taxon>
        <taxon>Chitinophagales</taxon>
        <taxon>Chitinophagaceae</taxon>
        <taxon>Thermoflavifilum</taxon>
    </lineage>
</organism>
<dbReference type="AlphaFoldDB" id="A0A1I7NGB3"/>
<dbReference type="EMBL" id="FPCJ01000001">
    <property type="protein sequence ID" value="SFV33712.1"/>
    <property type="molecule type" value="Genomic_DNA"/>
</dbReference>
<accession>A0A1I7NGB3</accession>
<proteinExistence type="predicted"/>
<reference evidence="3" key="1">
    <citation type="submission" date="2016-10" db="EMBL/GenBank/DDBJ databases">
        <authorList>
            <person name="Varghese N."/>
            <person name="Submissions S."/>
        </authorList>
    </citation>
    <scope>NUCLEOTIDE SEQUENCE [LARGE SCALE GENOMIC DNA]</scope>
    <source>
        <strain evidence="3">DSM 14807</strain>
    </source>
</reference>
<protein>
    <submittedName>
        <fullName evidence="2">Uncharacterized protein</fullName>
    </submittedName>
</protein>
<evidence type="ECO:0000313" key="2">
    <source>
        <dbReference type="EMBL" id="SFV33712.1"/>
    </source>
</evidence>
<keyword evidence="3" id="KW-1185">Reference proteome</keyword>
<sequence length="79" mass="9167">MSLYFRIAAIISIKSTEYSFMLDYFGKGKSVFVVELHNHELNEQLMLTNQLDEEEKTPWSKLSTSCLPKKDERHAGREG</sequence>